<dbReference type="SUPFAM" id="SSF56112">
    <property type="entry name" value="Protein kinase-like (PK-like)"/>
    <property type="match status" value="1"/>
</dbReference>
<dbReference type="GO" id="GO:2000369">
    <property type="term" value="P:regulation of clathrin-dependent endocytosis"/>
    <property type="evidence" value="ECO:0007669"/>
    <property type="project" value="UniProtKB-ARBA"/>
</dbReference>
<dbReference type="PROSITE" id="PS00108">
    <property type="entry name" value="PROTEIN_KINASE_ST"/>
    <property type="match status" value="1"/>
</dbReference>
<dbReference type="AlphaFoldDB" id="A0A1D2VM80"/>
<dbReference type="GO" id="GO:0000147">
    <property type="term" value="P:actin cortical patch assembly"/>
    <property type="evidence" value="ECO:0007669"/>
    <property type="project" value="TreeGrafter"/>
</dbReference>
<evidence type="ECO:0000256" key="1">
    <source>
        <dbReference type="ARBA" id="ARBA00004134"/>
    </source>
</evidence>
<evidence type="ECO:0000256" key="6">
    <source>
        <dbReference type="ARBA" id="ARBA00022679"/>
    </source>
</evidence>
<evidence type="ECO:0000256" key="12">
    <source>
        <dbReference type="ARBA" id="ARBA00065090"/>
    </source>
</evidence>
<evidence type="ECO:0000256" key="9">
    <source>
        <dbReference type="ARBA" id="ARBA00022840"/>
    </source>
</evidence>
<proteinExistence type="predicted"/>
<evidence type="ECO:0000259" key="13">
    <source>
        <dbReference type="PROSITE" id="PS50011"/>
    </source>
</evidence>
<keyword evidence="5" id="KW-0597">Phosphoprotein</keyword>
<dbReference type="PANTHER" id="PTHR22967">
    <property type="entry name" value="SERINE/THREONINE PROTEIN KINASE"/>
    <property type="match status" value="1"/>
</dbReference>
<keyword evidence="15" id="KW-1185">Reference proteome</keyword>
<keyword evidence="6" id="KW-0808">Transferase</keyword>
<keyword evidence="4" id="KW-0723">Serine/threonine-protein kinase</keyword>
<evidence type="ECO:0000256" key="8">
    <source>
        <dbReference type="ARBA" id="ARBA00022777"/>
    </source>
</evidence>
<dbReference type="RefSeq" id="XP_020048974.1">
    <property type="nucleotide sequence ID" value="XM_020190367.1"/>
</dbReference>
<evidence type="ECO:0000256" key="4">
    <source>
        <dbReference type="ARBA" id="ARBA00022527"/>
    </source>
</evidence>
<evidence type="ECO:0000313" key="15">
    <source>
        <dbReference type="Proteomes" id="UP000095038"/>
    </source>
</evidence>
<dbReference type="InterPro" id="IPR000719">
    <property type="entry name" value="Prot_kinase_dom"/>
</dbReference>
<evidence type="ECO:0000313" key="14">
    <source>
        <dbReference type="EMBL" id="ODV62667.1"/>
    </source>
</evidence>
<gene>
    <name evidence="14" type="ORF">ASCRUDRAFT_32520</name>
</gene>
<dbReference type="GeneID" id="30964003"/>
<dbReference type="PROSITE" id="PS50011">
    <property type="entry name" value="PROTEIN_KINASE_DOM"/>
    <property type="match status" value="1"/>
</dbReference>
<keyword evidence="9" id="KW-0067">ATP-binding</keyword>
<evidence type="ECO:0000256" key="11">
    <source>
        <dbReference type="ARBA" id="ARBA00048679"/>
    </source>
</evidence>
<evidence type="ECO:0000256" key="2">
    <source>
        <dbReference type="ARBA" id="ARBA00012513"/>
    </source>
</evidence>
<evidence type="ECO:0000256" key="3">
    <source>
        <dbReference type="ARBA" id="ARBA00022490"/>
    </source>
</evidence>
<dbReference type="Proteomes" id="UP000095038">
    <property type="component" value="Unassembled WGS sequence"/>
</dbReference>
<dbReference type="GO" id="GO:0004674">
    <property type="term" value="F:protein serine/threonine kinase activity"/>
    <property type="evidence" value="ECO:0007669"/>
    <property type="project" value="UniProtKB-KW"/>
</dbReference>
<comment type="subcellular location">
    <subcellularLocation>
        <location evidence="1">Cytoplasm</location>
        <location evidence="1">Cytoskeleton</location>
        <location evidence="1">Actin patch</location>
    </subcellularLocation>
</comment>
<dbReference type="Pfam" id="PF00069">
    <property type="entry name" value="Pkinase"/>
    <property type="match status" value="1"/>
</dbReference>
<protein>
    <recommendedName>
        <fullName evidence="2">non-specific serine/threonine protein kinase</fullName>
        <ecNumber evidence="2">2.7.11.1</ecNumber>
    </recommendedName>
</protein>
<dbReference type="OrthoDB" id="2018507at2759"/>
<dbReference type="Gene3D" id="1.10.510.10">
    <property type="entry name" value="Transferase(Phosphotransferase) domain 1"/>
    <property type="match status" value="1"/>
</dbReference>
<dbReference type="GO" id="GO:0030479">
    <property type="term" value="C:actin cortical patch"/>
    <property type="evidence" value="ECO:0007669"/>
    <property type="project" value="UniProtKB-SubCell"/>
</dbReference>
<keyword evidence="3" id="KW-0963">Cytoplasm</keyword>
<evidence type="ECO:0000256" key="7">
    <source>
        <dbReference type="ARBA" id="ARBA00022741"/>
    </source>
</evidence>
<dbReference type="PANTHER" id="PTHR22967:SF57">
    <property type="entry name" value="AUXILIN, ISOFORM A-RELATED"/>
    <property type="match status" value="1"/>
</dbReference>
<dbReference type="EC" id="2.7.11.1" evidence="2"/>
<keyword evidence="8 14" id="KW-0418">Kinase</keyword>
<accession>A0A1D2VM80</accession>
<organism evidence="14 15">
    <name type="scientific">Ascoidea rubescens DSM 1968</name>
    <dbReference type="NCBI Taxonomy" id="1344418"/>
    <lineage>
        <taxon>Eukaryota</taxon>
        <taxon>Fungi</taxon>
        <taxon>Dikarya</taxon>
        <taxon>Ascomycota</taxon>
        <taxon>Saccharomycotina</taxon>
        <taxon>Saccharomycetes</taxon>
        <taxon>Ascoideaceae</taxon>
        <taxon>Ascoidea</taxon>
    </lineage>
</organism>
<dbReference type="InParanoid" id="A0A1D2VM80"/>
<feature type="domain" description="Protein kinase" evidence="13">
    <location>
        <begin position="22"/>
        <end position="301"/>
    </location>
</feature>
<dbReference type="InterPro" id="IPR011009">
    <property type="entry name" value="Kinase-like_dom_sf"/>
</dbReference>
<dbReference type="STRING" id="1344418.A0A1D2VM80"/>
<dbReference type="InterPro" id="IPR008271">
    <property type="entry name" value="Ser/Thr_kinase_AS"/>
</dbReference>
<feature type="non-terminal residue" evidence="14">
    <location>
        <position position="309"/>
    </location>
</feature>
<dbReference type="FunFam" id="1.10.510.10:FF:000441">
    <property type="entry name" value="Serine/threonine protein kinase"/>
    <property type="match status" value="1"/>
</dbReference>
<name>A0A1D2VM80_9ASCO</name>
<comment type="catalytic activity">
    <reaction evidence="10">
        <text>L-threonyl-[protein] + ATP = O-phospho-L-threonyl-[protein] + ADP + H(+)</text>
        <dbReference type="Rhea" id="RHEA:46608"/>
        <dbReference type="Rhea" id="RHEA-COMP:11060"/>
        <dbReference type="Rhea" id="RHEA-COMP:11605"/>
        <dbReference type="ChEBI" id="CHEBI:15378"/>
        <dbReference type="ChEBI" id="CHEBI:30013"/>
        <dbReference type="ChEBI" id="CHEBI:30616"/>
        <dbReference type="ChEBI" id="CHEBI:61977"/>
        <dbReference type="ChEBI" id="CHEBI:456216"/>
        <dbReference type="EC" id="2.7.11.1"/>
    </reaction>
</comment>
<dbReference type="EMBL" id="KV454477">
    <property type="protein sequence ID" value="ODV62667.1"/>
    <property type="molecule type" value="Genomic_DNA"/>
</dbReference>
<sequence>MAPAPKTAYPPGTQLTVGSHKISILQYISEGGFAHVYTCNIVSPKPPLGSKNEVVCLKRVAVPNKMLLNILRAEVEAMKRLKGKPHIVSYIDSHASRISSDGSQGYEVLLLMEYCSKHGLIDFMNTRLTTRLSEAEVLRIMYEITLGVLQMHFLDPPLVHRDIKIENVLINDKDEYQLCDFGSACGILRPPQNPEEFKMLQSDILQHTTAQYRSPEMIDLTKGFPIDEKADIWALGVFLYKLCYYTTPFESGGEMALLQGTFAFPHHPQYSVRLKNMITILLNVNPNLRPNIYQVLKELSLMRGMNIPI</sequence>
<dbReference type="GO" id="GO:0005524">
    <property type="term" value="F:ATP binding"/>
    <property type="evidence" value="ECO:0007669"/>
    <property type="project" value="UniProtKB-KW"/>
</dbReference>
<keyword evidence="7" id="KW-0547">Nucleotide-binding</keyword>
<dbReference type="GO" id="GO:0007015">
    <property type="term" value="P:actin filament organization"/>
    <property type="evidence" value="ECO:0007669"/>
    <property type="project" value="TreeGrafter"/>
</dbReference>
<comment type="subunit">
    <text evidence="12">Interacts with ABP1, which is required for proper actin patch localization.</text>
</comment>
<reference evidence="15" key="1">
    <citation type="submission" date="2016-05" db="EMBL/GenBank/DDBJ databases">
        <title>Comparative genomics of biotechnologically important yeasts.</title>
        <authorList>
            <consortium name="DOE Joint Genome Institute"/>
            <person name="Riley R."/>
            <person name="Haridas S."/>
            <person name="Wolfe K.H."/>
            <person name="Lopes M.R."/>
            <person name="Hittinger C.T."/>
            <person name="Goker M."/>
            <person name="Salamov A."/>
            <person name="Wisecaver J."/>
            <person name="Long T.M."/>
            <person name="Aerts A.L."/>
            <person name="Barry K."/>
            <person name="Choi C."/>
            <person name="Clum A."/>
            <person name="Coughlan A.Y."/>
            <person name="Deshpande S."/>
            <person name="Douglass A.P."/>
            <person name="Hanson S.J."/>
            <person name="Klenk H.-P."/>
            <person name="Labutti K."/>
            <person name="Lapidus A."/>
            <person name="Lindquist E."/>
            <person name="Lipzen A."/>
            <person name="Meier-Kolthoff J.P."/>
            <person name="Ohm R.A."/>
            <person name="Otillar R.P."/>
            <person name="Pangilinan J."/>
            <person name="Peng Y."/>
            <person name="Rokas A."/>
            <person name="Rosa C.A."/>
            <person name="Scheuner C."/>
            <person name="Sibirny A.A."/>
            <person name="Slot J.C."/>
            <person name="Stielow J.B."/>
            <person name="Sun H."/>
            <person name="Kurtzman C.P."/>
            <person name="Blackwell M."/>
            <person name="Grigoriev I.V."/>
            <person name="Jeffries T.W."/>
        </authorList>
    </citation>
    <scope>NUCLEOTIDE SEQUENCE [LARGE SCALE GENOMIC DNA]</scope>
    <source>
        <strain evidence="15">DSM 1968</strain>
    </source>
</reference>
<evidence type="ECO:0000256" key="10">
    <source>
        <dbReference type="ARBA" id="ARBA00047899"/>
    </source>
</evidence>
<dbReference type="SMART" id="SM00220">
    <property type="entry name" value="S_TKc"/>
    <property type="match status" value="1"/>
</dbReference>
<evidence type="ECO:0000256" key="5">
    <source>
        <dbReference type="ARBA" id="ARBA00022553"/>
    </source>
</evidence>
<comment type="catalytic activity">
    <reaction evidence="11">
        <text>L-seryl-[protein] + ATP = O-phospho-L-seryl-[protein] + ADP + H(+)</text>
        <dbReference type="Rhea" id="RHEA:17989"/>
        <dbReference type="Rhea" id="RHEA-COMP:9863"/>
        <dbReference type="Rhea" id="RHEA-COMP:11604"/>
        <dbReference type="ChEBI" id="CHEBI:15378"/>
        <dbReference type="ChEBI" id="CHEBI:29999"/>
        <dbReference type="ChEBI" id="CHEBI:30616"/>
        <dbReference type="ChEBI" id="CHEBI:83421"/>
        <dbReference type="ChEBI" id="CHEBI:456216"/>
        <dbReference type="EC" id="2.7.11.1"/>
    </reaction>
</comment>